<organism evidence="15 16">
    <name type="scientific">Paenibacillus protaetiae</name>
    <dbReference type="NCBI Taxonomy" id="2509456"/>
    <lineage>
        <taxon>Bacteria</taxon>
        <taxon>Bacillati</taxon>
        <taxon>Bacillota</taxon>
        <taxon>Bacilli</taxon>
        <taxon>Bacillales</taxon>
        <taxon>Paenibacillaceae</taxon>
        <taxon>Paenibacillus</taxon>
    </lineage>
</organism>
<dbReference type="InterPro" id="IPR003594">
    <property type="entry name" value="HATPase_dom"/>
</dbReference>
<name>A0A4P6F059_9BACL</name>
<keyword evidence="7" id="KW-0547">Nucleotide-binding</keyword>
<dbReference type="PROSITE" id="PS50109">
    <property type="entry name" value="HIS_KIN"/>
    <property type="match status" value="1"/>
</dbReference>
<evidence type="ECO:0000256" key="11">
    <source>
        <dbReference type="ARBA" id="ARBA00023136"/>
    </source>
</evidence>
<keyword evidence="6" id="KW-0808">Transferase</keyword>
<dbReference type="InterPro" id="IPR003660">
    <property type="entry name" value="HAMP_dom"/>
</dbReference>
<dbReference type="Pfam" id="PF02518">
    <property type="entry name" value="HATPase_c"/>
    <property type="match status" value="1"/>
</dbReference>
<keyword evidence="8 15" id="KW-0418">Kinase</keyword>
<evidence type="ECO:0000256" key="2">
    <source>
        <dbReference type="ARBA" id="ARBA00004651"/>
    </source>
</evidence>
<evidence type="ECO:0000256" key="9">
    <source>
        <dbReference type="ARBA" id="ARBA00022840"/>
    </source>
</evidence>
<proteinExistence type="predicted"/>
<dbReference type="InterPro" id="IPR036890">
    <property type="entry name" value="HATPase_C_sf"/>
</dbReference>
<reference evidence="15 16" key="1">
    <citation type="submission" date="2019-01" db="EMBL/GenBank/DDBJ databases">
        <title>Genome sequencing of strain FW100M-2.</title>
        <authorList>
            <person name="Heo J."/>
            <person name="Kim S.-J."/>
            <person name="Kim J.-S."/>
            <person name="Hong S.-B."/>
            <person name="Kwon S.-W."/>
        </authorList>
    </citation>
    <scope>NUCLEOTIDE SEQUENCE [LARGE SCALE GENOMIC DNA]</scope>
    <source>
        <strain evidence="15 16">FW100M-2</strain>
    </source>
</reference>
<evidence type="ECO:0000259" key="14">
    <source>
        <dbReference type="PROSITE" id="PS50885"/>
    </source>
</evidence>
<accession>A0A4P6F059</accession>
<gene>
    <name evidence="15" type="ORF">ET464_17880</name>
</gene>
<feature type="transmembrane region" description="Helical" evidence="12">
    <location>
        <begin position="18"/>
        <end position="36"/>
    </location>
</feature>
<sequence length="604" mass="68351">MRIDINNPLTKMGIKQQLIVLFLLMAGPILFLNMYGNLKAVQILKKHVTSAYVELSKQNLNLISRDIDSVDRIMTTVIQNPVTQQIVPSEEEGMSVYDLVKKYTVVDNLLSFYSTSSDSGESISYSLYIYDPDDNYFFAPKIPLTQRGVYFFSDANKPAWFDEAVSKRGKGYLRIIDQAGIKPGQKTLAYIRAVYDTKTGNSVIGVLVASNMNDQIQKSIQTVELPDGEIYFTDWDDTILTSNIGGIGNRLWLPDQLQRSAKHSGTDNVITDSYIFVANYNAAPQQKLVYKIPVRSLLQQQSELRKVLQLMTLTYGLFAFLLMMYFWRSLLTPLQKLANFVRSYVPGEVIPQAPGKSRNDEIGVLMLAIYDMADRLNLLVRDKYQLDIKQKESQLQLLYEQINPHLLYNTLESIYWKSSLEGNSESAEMIKDLSKLMRISLSKGRELITLQEELEHASAYVKLQQSRYEYGFQIRWHIPEEALAVTVPKITLQPLIENAIIHGVKHMGDEGEIAVSARIEGDLMFLEVSDNGYKGADLAKLAQLLDDAEADPSLGYGVRNIHKRFQLHYGPQYGLAYSRNEQGGTTATVTVPLVPRSAEVTEEE</sequence>
<dbReference type="OrthoDB" id="2641683at2"/>
<comment type="subcellular location">
    <subcellularLocation>
        <location evidence="2">Cell membrane</location>
        <topology evidence="2">Multi-pass membrane protein</topology>
    </subcellularLocation>
</comment>
<evidence type="ECO:0000256" key="7">
    <source>
        <dbReference type="ARBA" id="ARBA00022741"/>
    </source>
</evidence>
<protein>
    <recommendedName>
        <fullName evidence="3">histidine kinase</fullName>
        <ecNumber evidence="3">2.7.13.3</ecNumber>
    </recommendedName>
</protein>
<keyword evidence="16" id="KW-1185">Reference proteome</keyword>
<evidence type="ECO:0000256" key="12">
    <source>
        <dbReference type="SAM" id="Phobius"/>
    </source>
</evidence>
<dbReference type="GO" id="GO:0005524">
    <property type="term" value="F:ATP binding"/>
    <property type="evidence" value="ECO:0007669"/>
    <property type="project" value="UniProtKB-KW"/>
</dbReference>
<comment type="catalytic activity">
    <reaction evidence="1">
        <text>ATP + protein L-histidine = ADP + protein N-phospho-L-histidine.</text>
        <dbReference type="EC" id="2.7.13.3"/>
    </reaction>
</comment>
<evidence type="ECO:0000256" key="3">
    <source>
        <dbReference type="ARBA" id="ARBA00012438"/>
    </source>
</evidence>
<dbReference type="Proteomes" id="UP000293568">
    <property type="component" value="Chromosome"/>
</dbReference>
<dbReference type="EC" id="2.7.13.3" evidence="3"/>
<dbReference type="EMBL" id="CP035492">
    <property type="protein sequence ID" value="QAY67973.1"/>
    <property type="molecule type" value="Genomic_DNA"/>
</dbReference>
<dbReference type="PANTHER" id="PTHR34220">
    <property type="entry name" value="SENSOR HISTIDINE KINASE YPDA"/>
    <property type="match status" value="1"/>
</dbReference>
<dbReference type="Pfam" id="PF06580">
    <property type="entry name" value="His_kinase"/>
    <property type="match status" value="1"/>
</dbReference>
<evidence type="ECO:0000256" key="6">
    <source>
        <dbReference type="ARBA" id="ARBA00022679"/>
    </source>
</evidence>
<evidence type="ECO:0000256" key="1">
    <source>
        <dbReference type="ARBA" id="ARBA00000085"/>
    </source>
</evidence>
<keyword evidence="12" id="KW-0812">Transmembrane</keyword>
<dbReference type="AlphaFoldDB" id="A0A4P6F059"/>
<dbReference type="PROSITE" id="PS50885">
    <property type="entry name" value="HAMP"/>
    <property type="match status" value="1"/>
</dbReference>
<dbReference type="KEGG" id="pprt:ET464_17880"/>
<keyword evidence="5" id="KW-0597">Phosphoprotein</keyword>
<dbReference type="RefSeq" id="WP_129443294.1">
    <property type="nucleotide sequence ID" value="NZ_CP035492.1"/>
</dbReference>
<evidence type="ECO:0000256" key="4">
    <source>
        <dbReference type="ARBA" id="ARBA00022475"/>
    </source>
</evidence>
<dbReference type="InterPro" id="IPR005467">
    <property type="entry name" value="His_kinase_dom"/>
</dbReference>
<dbReference type="Gene3D" id="6.10.340.10">
    <property type="match status" value="1"/>
</dbReference>
<keyword evidence="9" id="KW-0067">ATP-binding</keyword>
<evidence type="ECO:0000256" key="10">
    <source>
        <dbReference type="ARBA" id="ARBA00023012"/>
    </source>
</evidence>
<dbReference type="InterPro" id="IPR050640">
    <property type="entry name" value="Bact_2-comp_sensor_kinase"/>
</dbReference>
<dbReference type="SUPFAM" id="SSF55874">
    <property type="entry name" value="ATPase domain of HSP90 chaperone/DNA topoisomerase II/histidine kinase"/>
    <property type="match status" value="1"/>
</dbReference>
<feature type="domain" description="HAMP" evidence="14">
    <location>
        <begin position="328"/>
        <end position="381"/>
    </location>
</feature>
<feature type="domain" description="Histidine kinase" evidence="13">
    <location>
        <begin position="428"/>
        <end position="595"/>
    </location>
</feature>
<keyword evidence="10" id="KW-0902">Two-component regulatory system</keyword>
<keyword evidence="12" id="KW-1133">Transmembrane helix</keyword>
<evidence type="ECO:0000259" key="13">
    <source>
        <dbReference type="PROSITE" id="PS50109"/>
    </source>
</evidence>
<dbReference type="Gene3D" id="3.30.565.10">
    <property type="entry name" value="Histidine kinase-like ATPase, C-terminal domain"/>
    <property type="match status" value="1"/>
</dbReference>
<evidence type="ECO:0000256" key="5">
    <source>
        <dbReference type="ARBA" id="ARBA00022553"/>
    </source>
</evidence>
<dbReference type="GO" id="GO:0000155">
    <property type="term" value="F:phosphorelay sensor kinase activity"/>
    <property type="evidence" value="ECO:0007669"/>
    <property type="project" value="InterPro"/>
</dbReference>
<dbReference type="GO" id="GO:0005886">
    <property type="term" value="C:plasma membrane"/>
    <property type="evidence" value="ECO:0007669"/>
    <property type="project" value="UniProtKB-SubCell"/>
</dbReference>
<dbReference type="InterPro" id="IPR010559">
    <property type="entry name" value="Sig_transdc_His_kin_internal"/>
</dbReference>
<evidence type="ECO:0000313" key="16">
    <source>
        <dbReference type="Proteomes" id="UP000293568"/>
    </source>
</evidence>
<keyword evidence="11 12" id="KW-0472">Membrane</keyword>
<evidence type="ECO:0000256" key="8">
    <source>
        <dbReference type="ARBA" id="ARBA00022777"/>
    </source>
</evidence>
<evidence type="ECO:0000313" key="15">
    <source>
        <dbReference type="EMBL" id="QAY67973.1"/>
    </source>
</evidence>
<dbReference type="PANTHER" id="PTHR34220:SF7">
    <property type="entry name" value="SENSOR HISTIDINE KINASE YPDA"/>
    <property type="match status" value="1"/>
</dbReference>
<keyword evidence="4" id="KW-1003">Cell membrane</keyword>